<dbReference type="RefSeq" id="WP_013836031.1">
    <property type="nucleotide sequence ID" value="NC_015581.1"/>
</dbReference>
<dbReference type="InterPro" id="IPR029063">
    <property type="entry name" value="SAM-dependent_MTases_sf"/>
</dbReference>
<evidence type="ECO:0000256" key="4">
    <source>
        <dbReference type="ARBA" id="ARBA00047942"/>
    </source>
</evidence>
<dbReference type="HOGENOM" id="CLU_009503_0_0_6"/>
<protein>
    <recommendedName>
        <fullName evidence="1">site-specific DNA-methyltransferase (adenine-specific)</fullName>
        <ecNumber evidence="1">2.1.1.72</ecNumber>
    </recommendedName>
</protein>
<evidence type="ECO:0000259" key="5">
    <source>
        <dbReference type="Pfam" id="PF18135"/>
    </source>
</evidence>
<dbReference type="GO" id="GO:0032259">
    <property type="term" value="P:methylation"/>
    <property type="evidence" value="ECO:0007669"/>
    <property type="project" value="UniProtKB-KW"/>
</dbReference>
<evidence type="ECO:0000313" key="8">
    <source>
        <dbReference type="Proteomes" id="UP000009232"/>
    </source>
</evidence>
<keyword evidence="8" id="KW-1185">Reference proteome</keyword>
<dbReference type="REBASE" id="36374">
    <property type="entry name" value="TcyALM1ORF1498P"/>
</dbReference>
<keyword evidence="3 7" id="KW-0808">Transferase</keyword>
<dbReference type="eggNOG" id="COG0286">
    <property type="taxonomic scope" value="Bacteria"/>
</dbReference>
<sequence length="1088" mass="125304">MDVIQYIDKINSRLADGHTSEHTFRADLEQLLAGLLPDCKITNEPSKITDCGNPDFVVTRKTVPIGYIEAKDVGKDLNHKGYNEQFNRYKKALDNLIITDYIWFQFFVEGEKVAEVRLAQPAFDNLKKYEIDYKAINLFESYIRDFSIKVTQAIKNPGKLAELMAGKARLLESILEAALNADLENNTQSELTNRYNVFRKQLIHDLEPKQFADLFAQTLAYGMFAARYHDQDLQTFDRDEAARLIPKSNPLLRNLFQSIAGYNIDERILTTVDNLAEVFRHTDVKSILHGYGKATAQTDPIIHFYETFLAKYDPSLRKSRGVWYTPEPVVSFIVRAVDEILKTKFGLKDGLADNSKTTIEVDALAADQSKKIYKKNGKLVGTKDVHRVQILDPATGTGTFLAEVVKYLYQTRFQHMQGIWPSYVDEHLIPRLNGFEILMASYAMAHLKLDMLLGETGYTAEQRKQSDNRLRIFLTNSLEEYHPDTDNILFSQWISEESREANAVKKDTPVMVVIGNPPYSGESANKGDWIMSLMDDYKKEPGGKQKLQERNPKWINDDYVKFMRFAQYFIEKNGEGVMAFINPHGFLDNPTFRGMRWNLLSTYDEIYTIDLHGNAKKKETSPDGSKDENVFDIEQGVSINILVKNGSRITRPGDLGQVYHYDLYGKRKDKYSFLQNTAFKDVPYQAIPNVSPMYFMVPKDFGLQGEYEKLLSLNNLFPINGVGMTTAHDGFVIDENRQKLISKFEKFRDSEPKPEELHKQFAVKEKKGWDILEGWKNLQGQDIKSYIQPISYRPFDDQYIMYEDKLVWRTVRKVMSHMNKINNGIIIGRQGQVVGANQWNLVFISDSPSDFNLYYRGGGVQFPIYLYPEDGSKRIPNLNPDEIKAFEAALNLPFVAENDQKSFVPSCLCGSKNQFTPIDILDYIYAVLHSPTYRDTYKEFLKTDFPRVPYPDPDTFWQLVELGDQIRLLHLMESPLLDTPITQYPVGGDNKITRKISKTSPGYEPIAKSNNELGKVWINDTQYFDNVPHQAWLFYIGGYQPAQKWLKDRQGRELSFDDILHYQKIIVALTETARLMQEVDQVLYPERT</sequence>
<feature type="domain" description="MmeI-like DNA-methyltransferase" evidence="6">
    <location>
        <begin position="383"/>
        <end position="569"/>
    </location>
</feature>
<evidence type="ECO:0000259" key="6">
    <source>
        <dbReference type="Pfam" id="PF20473"/>
    </source>
</evidence>
<dbReference type="InterPro" id="IPR046816">
    <property type="entry name" value="MmeI_Mtase"/>
</dbReference>
<dbReference type="PANTHER" id="PTHR33841">
    <property type="entry name" value="DNA METHYLTRANSFERASE YEEA-RELATED"/>
    <property type="match status" value="1"/>
</dbReference>
<dbReference type="SUPFAM" id="SSF53335">
    <property type="entry name" value="S-adenosyl-L-methionine-dependent methyltransferases"/>
    <property type="match status" value="1"/>
</dbReference>
<dbReference type="EC" id="2.1.1.72" evidence="1"/>
<dbReference type="EMBL" id="CP002776">
    <property type="protein sequence ID" value="AEG32256.1"/>
    <property type="molecule type" value="Genomic_DNA"/>
</dbReference>
<evidence type="ECO:0000313" key="7">
    <source>
        <dbReference type="EMBL" id="AEG32256.1"/>
    </source>
</evidence>
<feature type="domain" description="Type ISP restriction-modification enzyme LLaBIII C-terminal specificity" evidence="5">
    <location>
        <begin position="716"/>
        <end position="1078"/>
    </location>
</feature>
<name>F6DAK0_THICA</name>
<dbReference type="GO" id="GO:0009007">
    <property type="term" value="F:site-specific DNA-methyltransferase (adenine-specific) activity"/>
    <property type="evidence" value="ECO:0007669"/>
    <property type="project" value="UniProtKB-EC"/>
</dbReference>
<dbReference type="InterPro" id="IPR041635">
    <property type="entry name" value="Type_ISP_LLaBIII_C"/>
</dbReference>
<accession>F6DAK0</accession>
<keyword evidence="2 7" id="KW-0489">Methyltransferase</keyword>
<dbReference type="InterPro" id="IPR050953">
    <property type="entry name" value="N4_N6_ade-DNA_methylase"/>
</dbReference>
<dbReference type="PRINTS" id="PR00507">
    <property type="entry name" value="N12N6MTFRASE"/>
</dbReference>
<dbReference type="AlphaFoldDB" id="F6DAK0"/>
<dbReference type="Pfam" id="PF20473">
    <property type="entry name" value="MmeI_Mtase"/>
    <property type="match status" value="1"/>
</dbReference>
<reference evidence="7 8" key="1">
    <citation type="submission" date="2011-05" db="EMBL/GenBank/DDBJ databases">
        <title>Complete sequence of Thioalkalimicrobium cyclicum ALM1.</title>
        <authorList>
            <consortium name="US DOE Joint Genome Institute"/>
            <person name="Lucas S."/>
            <person name="Han J."/>
            <person name="Lapidus A."/>
            <person name="Cheng J.-F."/>
            <person name="Goodwin L."/>
            <person name="Pitluck S."/>
            <person name="Peters L."/>
            <person name="Mikhailova N."/>
            <person name="Davenport K."/>
            <person name="Han C."/>
            <person name="Tapia R."/>
            <person name="Land M."/>
            <person name="Hauser L."/>
            <person name="Kyrpides N."/>
            <person name="Ivanova N."/>
            <person name="Pagani I."/>
            <person name="Kappler U."/>
            <person name="Woyke T."/>
        </authorList>
    </citation>
    <scope>NUCLEOTIDE SEQUENCE [LARGE SCALE GENOMIC DNA]</scope>
    <source>
        <strain evidence="8">DSM 14477 / JCM 11371 / ALM1</strain>
    </source>
</reference>
<organism evidence="7 8">
    <name type="scientific">Thiomicrospira cyclica (strain DSM 14477 / JCM 11371 / ALM1)</name>
    <name type="common">Thioalkalimicrobium cyclicum</name>
    <dbReference type="NCBI Taxonomy" id="717773"/>
    <lineage>
        <taxon>Bacteria</taxon>
        <taxon>Pseudomonadati</taxon>
        <taxon>Pseudomonadota</taxon>
        <taxon>Gammaproteobacteria</taxon>
        <taxon>Thiotrichales</taxon>
        <taxon>Piscirickettsiaceae</taxon>
        <taxon>Thiomicrospira</taxon>
    </lineage>
</organism>
<dbReference type="Proteomes" id="UP000009232">
    <property type="component" value="Chromosome"/>
</dbReference>
<dbReference type="OrthoDB" id="9804086at2"/>
<evidence type="ECO:0000256" key="3">
    <source>
        <dbReference type="ARBA" id="ARBA00022679"/>
    </source>
</evidence>
<dbReference type="KEGG" id="tcy:Thicy_1498"/>
<evidence type="ECO:0000256" key="2">
    <source>
        <dbReference type="ARBA" id="ARBA00022603"/>
    </source>
</evidence>
<dbReference type="PANTHER" id="PTHR33841:SF1">
    <property type="entry name" value="DNA METHYLTRANSFERASE A"/>
    <property type="match status" value="1"/>
</dbReference>
<dbReference type="Pfam" id="PF18135">
    <property type="entry name" value="Type_ISP_C"/>
    <property type="match status" value="1"/>
</dbReference>
<proteinExistence type="predicted"/>
<evidence type="ECO:0000256" key="1">
    <source>
        <dbReference type="ARBA" id="ARBA00011900"/>
    </source>
</evidence>
<comment type="catalytic activity">
    <reaction evidence="4">
        <text>a 2'-deoxyadenosine in DNA + S-adenosyl-L-methionine = an N(6)-methyl-2'-deoxyadenosine in DNA + S-adenosyl-L-homocysteine + H(+)</text>
        <dbReference type="Rhea" id="RHEA:15197"/>
        <dbReference type="Rhea" id="RHEA-COMP:12418"/>
        <dbReference type="Rhea" id="RHEA-COMP:12419"/>
        <dbReference type="ChEBI" id="CHEBI:15378"/>
        <dbReference type="ChEBI" id="CHEBI:57856"/>
        <dbReference type="ChEBI" id="CHEBI:59789"/>
        <dbReference type="ChEBI" id="CHEBI:90615"/>
        <dbReference type="ChEBI" id="CHEBI:90616"/>
        <dbReference type="EC" id="2.1.1.72"/>
    </reaction>
</comment>
<gene>
    <name evidence="7" type="ordered locus">Thicy_1498</name>
</gene>
<dbReference type="Gene3D" id="3.40.50.150">
    <property type="entry name" value="Vaccinia Virus protein VP39"/>
    <property type="match status" value="1"/>
</dbReference>